<organism evidence="11 12">
    <name type="scientific">Streptomyces pathocidini</name>
    <dbReference type="NCBI Taxonomy" id="1650571"/>
    <lineage>
        <taxon>Bacteria</taxon>
        <taxon>Bacillati</taxon>
        <taxon>Actinomycetota</taxon>
        <taxon>Actinomycetes</taxon>
        <taxon>Kitasatosporales</taxon>
        <taxon>Streptomycetaceae</taxon>
        <taxon>Streptomyces</taxon>
    </lineage>
</organism>
<dbReference type="HAMAP" id="MF_00911">
    <property type="entry name" value="FtsQ_subfam"/>
    <property type="match status" value="1"/>
</dbReference>
<dbReference type="Proteomes" id="UP001611548">
    <property type="component" value="Unassembled WGS sequence"/>
</dbReference>
<keyword evidence="5 8" id="KW-1133">Transmembrane helix</keyword>
<dbReference type="PANTHER" id="PTHR37820">
    <property type="entry name" value="CELL DIVISION PROTEIN DIVIB"/>
    <property type="match status" value="1"/>
</dbReference>
<feature type="transmembrane region" description="Helical" evidence="8">
    <location>
        <begin position="36"/>
        <end position="58"/>
    </location>
</feature>
<evidence type="ECO:0000256" key="7">
    <source>
        <dbReference type="ARBA" id="ARBA00023306"/>
    </source>
</evidence>
<dbReference type="InterPro" id="IPR026579">
    <property type="entry name" value="FtsQ"/>
</dbReference>
<dbReference type="PROSITE" id="PS51779">
    <property type="entry name" value="POTRA"/>
    <property type="match status" value="1"/>
</dbReference>
<keyword evidence="7 8" id="KW-0131">Cell cycle</keyword>
<evidence type="ECO:0000256" key="6">
    <source>
        <dbReference type="ARBA" id="ARBA00023136"/>
    </source>
</evidence>
<evidence type="ECO:0000256" key="9">
    <source>
        <dbReference type="SAM" id="MobiDB-lite"/>
    </source>
</evidence>
<evidence type="ECO:0000256" key="5">
    <source>
        <dbReference type="ARBA" id="ARBA00022989"/>
    </source>
</evidence>
<feature type="domain" description="POTRA" evidence="10">
    <location>
        <begin position="63"/>
        <end position="132"/>
    </location>
</feature>
<keyword evidence="4 8" id="KW-0812">Transmembrane</keyword>
<dbReference type="EMBL" id="JBIRWE010000010">
    <property type="protein sequence ID" value="MFI1966651.1"/>
    <property type="molecule type" value="Genomic_DNA"/>
</dbReference>
<evidence type="ECO:0000259" key="10">
    <source>
        <dbReference type="PROSITE" id="PS51779"/>
    </source>
</evidence>
<name>A0ABW7UY83_9ACTN</name>
<sequence length="266" mass="28458">MAGLTTARRDDTLSSSSGPPSSPEPERGRRWRLSGLCTLIVVLVALVLFTAGGVWLLYGSTWLRTERVAVSGVRVLTHREVTTAARVPLESPLVSVDTDAIAARLRAELPRIDSVDVVRNWPDGIGLKVTERVPVVFAEKGGKFIEVDAGGVRFATVDKAPEGVPRLEWETGGSPSLRRFGAARLQREGVRVATQLPEAVRRDTRALKIGSYDSIVLELTGGRTVVWGSSEHGAAKAKTLLSLMKTARGADHFDVSAPTAPSVSGS</sequence>
<feature type="region of interest" description="Disordered" evidence="9">
    <location>
        <begin position="1"/>
        <end position="29"/>
    </location>
</feature>
<evidence type="ECO:0000256" key="2">
    <source>
        <dbReference type="ARBA" id="ARBA00022475"/>
    </source>
</evidence>
<evidence type="ECO:0000313" key="12">
    <source>
        <dbReference type="Proteomes" id="UP001611548"/>
    </source>
</evidence>
<evidence type="ECO:0000256" key="4">
    <source>
        <dbReference type="ARBA" id="ARBA00022692"/>
    </source>
</evidence>
<dbReference type="Gene3D" id="3.10.20.310">
    <property type="entry name" value="membrane protein fhac"/>
    <property type="match status" value="1"/>
</dbReference>
<accession>A0ABW7UY83</accession>
<evidence type="ECO:0000313" key="11">
    <source>
        <dbReference type="EMBL" id="MFI1966651.1"/>
    </source>
</evidence>
<keyword evidence="6 8" id="KW-0472">Membrane</keyword>
<dbReference type="InterPro" id="IPR013685">
    <property type="entry name" value="POTRA_FtsQ_type"/>
</dbReference>
<comment type="caution">
    <text evidence="11">The sequence shown here is derived from an EMBL/GenBank/DDBJ whole genome shotgun (WGS) entry which is preliminary data.</text>
</comment>
<comment type="function">
    <text evidence="8">Essential cell division protein.</text>
</comment>
<evidence type="ECO:0000256" key="3">
    <source>
        <dbReference type="ARBA" id="ARBA00022618"/>
    </source>
</evidence>
<dbReference type="PANTHER" id="PTHR37820:SF1">
    <property type="entry name" value="CELL DIVISION PROTEIN FTSQ"/>
    <property type="match status" value="1"/>
</dbReference>
<keyword evidence="3 8" id="KW-0132">Cell division</keyword>
<dbReference type="GO" id="GO:0051301">
    <property type="term" value="P:cell division"/>
    <property type="evidence" value="ECO:0007669"/>
    <property type="project" value="UniProtKB-KW"/>
</dbReference>
<evidence type="ECO:0000256" key="8">
    <source>
        <dbReference type="HAMAP-Rule" id="MF_00911"/>
    </source>
</evidence>
<dbReference type="InterPro" id="IPR050487">
    <property type="entry name" value="FtsQ_DivIB"/>
</dbReference>
<proteinExistence type="inferred from homology"/>
<gene>
    <name evidence="8" type="primary">ftsQ</name>
    <name evidence="11" type="ORF">ACH429_21490</name>
</gene>
<comment type="similarity">
    <text evidence="8">Belongs to the FtsQ/DivIB family. FtsQ subfamily.</text>
</comment>
<keyword evidence="2 8" id="KW-1003">Cell membrane</keyword>
<comment type="subcellular location">
    <subcellularLocation>
        <location evidence="8">Cell membrane</location>
        <topology evidence="8">Single-pass type II membrane protein</topology>
    </subcellularLocation>
    <subcellularLocation>
        <location evidence="1">Membrane</location>
    </subcellularLocation>
    <text evidence="8">Localizes to the division septum.</text>
</comment>
<dbReference type="InterPro" id="IPR034746">
    <property type="entry name" value="POTRA"/>
</dbReference>
<dbReference type="Pfam" id="PF08478">
    <property type="entry name" value="POTRA_1"/>
    <property type="match status" value="1"/>
</dbReference>
<dbReference type="RefSeq" id="WP_055470476.1">
    <property type="nucleotide sequence ID" value="NZ_JBIRWE010000010.1"/>
</dbReference>
<keyword evidence="12" id="KW-1185">Reference proteome</keyword>
<evidence type="ECO:0000256" key="1">
    <source>
        <dbReference type="ARBA" id="ARBA00004370"/>
    </source>
</evidence>
<protein>
    <recommendedName>
        <fullName evidence="8">Cell division protein FtsQ</fullName>
    </recommendedName>
</protein>
<reference evidence="11 12" key="1">
    <citation type="submission" date="2024-10" db="EMBL/GenBank/DDBJ databases">
        <title>The Natural Products Discovery Center: Release of the First 8490 Sequenced Strains for Exploring Actinobacteria Biosynthetic Diversity.</title>
        <authorList>
            <person name="Kalkreuter E."/>
            <person name="Kautsar S.A."/>
            <person name="Yang D."/>
            <person name="Bader C.D."/>
            <person name="Teijaro C.N."/>
            <person name="Fluegel L."/>
            <person name="Davis C.M."/>
            <person name="Simpson J.R."/>
            <person name="Lauterbach L."/>
            <person name="Steele A.D."/>
            <person name="Gui C."/>
            <person name="Meng S."/>
            <person name="Li G."/>
            <person name="Viehrig K."/>
            <person name="Ye F."/>
            <person name="Su P."/>
            <person name="Kiefer A.F."/>
            <person name="Nichols A."/>
            <person name="Cepeda A.J."/>
            <person name="Yan W."/>
            <person name="Fan B."/>
            <person name="Jiang Y."/>
            <person name="Adhikari A."/>
            <person name="Zheng C.-J."/>
            <person name="Schuster L."/>
            <person name="Cowan T.M."/>
            <person name="Smanski M.J."/>
            <person name="Chevrette M.G."/>
            <person name="De Carvalho L.P.S."/>
            <person name="Shen B."/>
        </authorList>
    </citation>
    <scope>NUCLEOTIDE SEQUENCE [LARGE SCALE GENOMIC DNA]</scope>
    <source>
        <strain evidence="11 12">NPDC020327</strain>
    </source>
</reference>